<dbReference type="InterPro" id="IPR015449">
    <property type="entry name" value="K_chnl_Ca-activ_SK"/>
</dbReference>
<evidence type="ECO:0000313" key="4">
    <source>
        <dbReference type="Proteomes" id="UP001347796"/>
    </source>
</evidence>
<dbReference type="PANTHER" id="PTHR10153">
    <property type="entry name" value="SMALL CONDUCTANCE CALCIUM-ACTIVATED POTASSIUM CHANNEL"/>
    <property type="match status" value="1"/>
</dbReference>
<sequence length="471" mass="53741">MKPKATIRDYYKSDENVISDEDDEMSQNETTNQYIPLVQEKGRLRTKQYHTMDVQPLTPAAITAEAILKNLGSRLEQRKKLILRRRWLVDVEFVMAVIGILLMMIENELFYLDPREKMSTISLVLKTFTSITTGVLLIAICLYYQTGMEIRMLDGGVDDPFAVTPFWTYVAWIVEVLVCAVHPFPGNIEVVFVSPRGHSRVASIDGILSVLMMFRLYLVGKFIVVHSRLLTDPSTQSIGALSRIKINLFFVFKSAMSESPGILIVSVMLTMYTVSCWSMRTCEMYYTRTEESQGFSQSMWLSAITFLTVGYGDVTPQTHCGRYIAIMTGLCGLASTALLVAVIAKRLEQTRSERYVFNFLSRIHLENKHKNAAADVVKCSLRLWVMNKQGGKPTLTYTYFRWKLRNAVREMRSARATLAENEESTVGVIELSHMISRMTVSIEKSLVAQDRMSEQMTKIEKELQDMRSHLK</sequence>
<dbReference type="Pfam" id="PF03530">
    <property type="entry name" value="SK_channel"/>
    <property type="match status" value="1"/>
</dbReference>
<dbReference type="Pfam" id="PF07885">
    <property type="entry name" value="Ion_trans_2"/>
    <property type="match status" value="1"/>
</dbReference>
<feature type="transmembrane region" description="Helical" evidence="1">
    <location>
        <begin position="87"/>
        <end position="105"/>
    </location>
</feature>
<reference evidence="3 4" key="1">
    <citation type="submission" date="2024-01" db="EMBL/GenBank/DDBJ databases">
        <title>The genome of the rayed Mediterranean limpet Patella caerulea (Linnaeus, 1758).</title>
        <authorList>
            <person name="Anh-Thu Weber A."/>
            <person name="Halstead-Nussloch G."/>
        </authorList>
    </citation>
    <scope>NUCLEOTIDE SEQUENCE [LARGE SCALE GENOMIC DNA]</scope>
    <source>
        <strain evidence="3">AATW-2023a</strain>
        <tissue evidence="3">Whole specimen</tissue>
    </source>
</reference>
<dbReference type="GO" id="GO:0016020">
    <property type="term" value="C:membrane"/>
    <property type="evidence" value="ECO:0007669"/>
    <property type="project" value="InterPro"/>
</dbReference>
<accession>A0AAN8JXC9</accession>
<evidence type="ECO:0000259" key="2">
    <source>
        <dbReference type="Pfam" id="PF07885"/>
    </source>
</evidence>
<feature type="transmembrane region" description="Helical" evidence="1">
    <location>
        <begin position="262"/>
        <end position="282"/>
    </location>
</feature>
<organism evidence="3 4">
    <name type="scientific">Patella caerulea</name>
    <name type="common">Rayed Mediterranean limpet</name>
    <dbReference type="NCBI Taxonomy" id="87958"/>
    <lineage>
        <taxon>Eukaryota</taxon>
        <taxon>Metazoa</taxon>
        <taxon>Spiralia</taxon>
        <taxon>Lophotrochozoa</taxon>
        <taxon>Mollusca</taxon>
        <taxon>Gastropoda</taxon>
        <taxon>Patellogastropoda</taxon>
        <taxon>Patelloidea</taxon>
        <taxon>Patellidae</taxon>
        <taxon>Patella</taxon>
    </lineage>
</organism>
<dbReference type="InterPro" id="IPR013099">
    <property type="entry name" value="K_chnl_dom"/>
</dbReference>
<feature type="domain" description="Potassium channel" evidence="2">
    <location>
        <begin position="268"/>
        <end position="348"/>
    </location>
</feature>
<feature type="transmembrane region" description="Helical" evidence="1">
    <location>
        <begin position="294"/>
        <end position="311"/>
    </location>
</feature>
<protein>
    <recommendedName>
        <fullName evidence="2">Potassium channel domain-containing protein</fullName>
    </recommendedName>
</protein>
<proteinExistence type="predicted"/>
<keyword evidence="1" id="KW-0472">Membrane</keyword>
<feature type="transmembrane region" description="Helical" evidence="1">
    <location>
        <begin position="125"/>
        <end position="145"/>
    </location>
</feature>
<keyword evidence="1" id="KW-0812">Transmembrane</keyword>
<comment type="caution">
    <text evidence="3">The sequence shown here is derived from an EMBL/GenBank/DDBJ whole genome shotgun (WGS) entry which is preliminary data.</text>
</comment>
<dbReference type="EMBL" id="JAZGQO010000006">
    <property type="protein sequence ID" value="KAK6184765.1"/>
    <property type="molecule type" value="Genomic_DNA"/>
</dbReference>
<keyword evidence="1" id="KW-1133">Transmembrane helix</keyword>
<dbReference type="Proteomes" id="UP001347796">
    <property type="component" value="Unassembled WGS sequence"/>
</dbReference>
<evidence type="ECO:0000313" key="3">
    <source>
        <dbReference type="EMBL" id="KAK6184765.1"/>
    </source>
</evidence>
<feature type="transmembrane region" description="Helical" evidence="1">
    <location>
        <begin position="323"/>
        <end position="344"/>
    </location>
</feature>
<name>A0AAN8JXC9_PATCE</name>
<dbReference type="SUPFAM" id="SSF81324">
    <property type="entry name" value="Voltage-gated potassium channels"/>
    <property type="match status" value="1"/>
</dbReference>
<feature type="transmembrane region" description="Helical" evidence="1">
    <location>
        <begin position="204"/>
        <end position="225"/>
    </location>
</feature>
<dbReference type="Gene3D" id="1.10.287.70">
    <property type="match status" value="2"/>
</dbReference>
<dbReference type="GO" id="GO:0016286">
    <property type="term" value="F:small conductance calcium-activated potassium channel activity"/>
    <property type="evidence" value="ECO:0007669"/>
    <property type="project" value="InterPro"/>
</dbReference>
<evidence type="ECO:0000256" key="1">
    <source>
        <dbReference type="SAM" id="Phobius"/>
    </source>
</evidence>
<keyword evidence="4" id="KW-1185">Reference proteome</keyword>
<gene>
    <name evidence="3" type="ORF">SNE40_007165</name>
</gene>
<dbReference type="AlphaFoldDB" id="A0AAN8JXC9"/>